<comment type="caution">
    <text evidence="1">The sequence shown here is derived from an EMBL/GenBank/DDBJ whole genome shotgun (WGS) entry which is preliminary data.</text>
</comment>
<gene>
    <name evidence="1" type="ORF">BS47DRAFT_596230</name>
</gene>
<reference evidence="1" key="1">
    <citation type="journal article" date="2020" name="Nat. Commun.">
        <title>Large-scale genome sequencing of mycorrhizal fungi provides insights into the early evolution of symbiotic traits.</title>
        <authorList>
            <person name="Miyauchi S."/>
            <person name="Kiss E."/>
            <person name="Kuo A."/>
            <person name="Drula E."/>
            <person name="Kohler A."/>
            <person name="Sanchez-Garcia M."/>
            <person name="Morin E."/>
            <person name="Andreopoulos B."/>
            <person name="Barry K.W."/>
            <person name="Bonito G."/>
            <person name="Buee M."/>
            <person name="Carver A."/>
            <person name="Chen C."/>
            <person name="Cichocki N."/>
            <person name="Clum A."/>
            <person name="Culley D."/>
            <person name="Crous P.W."/>
            <person name="Fauchery L."/>
            <person name="Girlanda M."/>
            <person name="Hayes R.D."/>
            <person name="Keri Z."/>
            <person name="LaButti K."/>
            <person name="Lipzen A."/>
            <person name="Lombard V."/>
            <person name="Magnuson J."/>
            <person name="Maillard F."/>
            <person name="Murat C."/>
            <person name="Nolan M."/>
            <person name="Ohm R.A."/>
            <person name="Pangilinan J."/>
            <person name="Pereira M.F."/>
            <person name="Perotto S."/>
            <person name="Peter M."/>
            <person name="Pfister S."/>
            <person name="Riley R."/>
            <person name="Sitrit Y."/>
            <person name="Stielow J.B."/>
            <person name="Szollosi G."/>
            <person name="Zifcakova L."/>
            <person name="Stursova M."/>
            <person name="Spatafora J.W."/>
            <person name="Tedersoo L."/>
            <person name="Vaario L.M."/>
            <person name="Yamada A."/>
            <person name="Yan M."/>
            <person name="Wang P."/>
            <person name="Xu J."/>
            <person name="Bruns T."/>
            <person name="Baldrian P."/>
            <person name="Vilgalys R."/>
            <person name="Dunand C."/>
            <person name="Henrissat B."/>
            <person name="Grigoriev I.V."/>
            <person name="Hibbett D."/>
            <person name="Nagy L.G."/>
            <person name="Martin F.M."/>
        </authorList>
    </citation>
    <scope>NUCLEOTIDE SEQUENCE</scope>
    <source>
        <strain evidence="1">UP504</strain>
    </source>
</reference>
<dbReference type="Proteomes" id="UP000886523">
    <property type="component" value="Unassembled WGS sequence"/>
</dbReference>
<sequence>MRGSEDCSNQGVGPGRRVVAVAGKLTSQVTQLTVLGTLDVTGDSPGEPHNIETIVTQNPLPNSTHGFQIQVIEPSKTTLAELAKRNESGGDAEGLHQYAQDLLAAIRDLCTSPSANYPPFCSFILRSCLPKIAHCLASDKYLFPRL</sequence>
<evidence type="ECO:0000313" key="2">
    <source>
        <dbReference type="Proteomes" id="UP000886523"/>
    </source>
</evidence>
<organism evidence="1 2">
    <name type="scientific">Hydnum rufescens UP504</name>
    <dbReference type="NCBI Taxonomy" id="1448309"/>
    <lineage>
        <taxon>Eukaryota</taxon>
        <taxon>Fungi</taxon>
        <taxon>Dikarya</taxon>
        <taxon>Basidiomycota</taxon>
        <taxon>Agaricomycotina</taxon>
        <taxon>Agaricomycetes</taxon>
        <taxon>Cantharellales</taxon>
        <taxon>Hydnaceae</taxon>
        <taxon>Hydnum</taxon>
    </lineage>
</organism>
<name>A0A9P6AFP1_9AGAM</name>
<protein>
    <submittedName>
        <fullName evidence="1">Uncharacterized protein</fullName>
    </submittedName>
</protein>
<dbReference type="EMBL" id="MU129178">
    <property type="protein sequence ID" value="KAF9505017.1"/>
    <property type="molecule type" value="Genomic_DNA"/>
</dbReference>
<evidence type="ECO:0000313" key="1">
    <source>
        <dbReference type="EMBL" id="KAF9505017.1"/>
    </source>
</evidence>
<accession>A0A9P6AFP1</accession>
<proteinExistence type="predicted"/>
<keyword evidence="2" id="KW-1185">Reference proteome</keyword>
<dbReference type="OrthoDB" id="3065631at2759"/>
<dbReference type="AlphaFoldDB" id="A0A9P6AFP1"/>